<gene>
    <name evidence="1" type="ORF">RM590_17805</name>
</gene>
<dbReference type="PANTHER" id="PTHR41913:SF1">
    <property type="entry name" value="DUF1684 DOMAIN-CONTAINING PROTEIN"/>
    <property type="match status" value="1"/>
</dbReference>
<comment type="caution">
    <text evidence="1">The sequence shown here is derived from an EMBL/GenBank/DDBJ whole genome shotgun (WGS) entry which is preliminary data.</text>
</comment>
<keyword evidence="2" id="KW-1185">Reference proteome</keyword>
<dbReference type="PANTHER" id="PTHR41913">
    <property type="entry name" value="DUF1684 DOMAIN-CONTAINING PROTEIN"/>
    <property type="match status" value="1"/>
</dbReference>
<protein>
    <submittedName>
        <fullName evidence="1">DUF1684 domain-containing protein</fullName>
    </submittedName>
</protein>
<dbReference type="EMBL" id="JAVREL010000010">
    <property type="protein sequence ID" value="MDT0344455.1"/>
    <property type="molecule type" value="Genomic_DNA"/>
</dbReference>
<dbReference type="Pfam" id="PF07920">
    <property type="entry name" value="DUF1684"/>
    <property type="match status" value="1"/>
</dbReference>
<dbReference type="InterPro" id="IPR012467">
    <property type="entry name" value="DUF1684"/>
</dbReference>
<accession>A0ABU2MSE8</accession>
<evidence type="ECO:0000313" key="2">
    <source>
        <dbReference type="Proteomes" id="UP001183246"/>
    </source>
</evidence>
<dbReference type="Proteomes" id="UP001183246">
    <property type="component" value="Unassembled WGS sequence"/>
</dbReference>
<dbReference type="RefSeq" id="WP_311705809.1">
    <property type="nucleotide sequence ID" value="NZ_JAVREL010000010.1"/>
</dbReference>
<evidence type="ECO:0000313" key="1">
    <source>
        <dbReference type="EMBL" id="MDT0344455.1"/>
    </source>
</evidence>
<sequence length="270" mass="30175">MPYGRDITGEQFTRDWKAWRAGWEQWLLAPHGWLSARSLHWLDDTPRRYPGLPGLWSQDHDEVVIDPEGAAMSFGGESFDTVKRLLLVDAPDDQRVAAGELEIGITYRETYMVVVYDPNAPTRRNFRGVPVFEPNPDWVLTGHYEPYESSSRIKLGSVDPGLSEHTYDSPGLVHVQHDHHTYTLRVLRSGGTLNTVFTDGTSGVTTYGAGRSLVISEVGEDGRVRLDFNRAVNLPCAFSDNFPICPVPPPGNRLPFAIEAGERTPREKTG</sequence>
<name>A0ABU2MSE8_9ACTN</name>
<organism evidence="1 2">
    <name type="scientific">Streptomyces litchfieldiae</name>
    <dbReference type="NCBI Taxonomy" id="3075543"/>
    <lineage>
        <taxon>Bacteria</taxon>
        <taxon>Bacillati</taxon>
        <taxon>Actinomycetota</taxon>
        <taxon>Actinomycetes</taxon>
        <taxon>Kitasatosporales</taxon>
        <taxon>Streptomycetaceae</taxon>
        <taxon>Streptomyces</taxon>
    </lineage>
</organism>
<proteinExistence type="predicted"/>
<reference evidence="2" key="1">
    <citation type="submission" date="2023-07" db="EMBL/GenBank/DDBJ databases">
        <title>30 novel species of actinomycetes from the DSMZ collection.</title>
        <authorList>
            <person name="Nouioui I."/>
        </authorList>
    </citation>
    <scope>NUCLEOTIDE SEQUENCE [LARGE SCALE GENOMIC DNA]</scope>
    <source>
        <strain evidence="2">DSM 44938</strain>
    </source>
</reference>